<dbReference type="InterPro" id="IPR001647">
    <property type="entry name" value="HTH_TetR"/>
</dbReference>
<evidence type="ECO:0000256" key="3">
    <source>
        <dbReference type="ARBA" id="ARBA00023163"/>
    </source>
</evidence>
<accession>A0ABZ2PQ75</accession>
<dbReference type="PROSITE" id="PS50977">
    <property type="entry name" value="HTH_TETR_2"/>
    <property type="match status" value="1"/>
</dbReference>
<evidence type="ECO:0000256" key="1">
    <source>
        <dbReference type="ARBA" id="ARBA00023015"/>
    </source>
</evidence>
<evidence type="ECO:0000313" key="7">
    <source>
        <dbReference type="Proteomes" id="UP001432000"/>
    </source>
</evidence>
<keyword evidence="1" id="KW-0805">Transcription regulation</keyword>
<dbReference type="PANTHER" id="PTHR30055">
    <property type="entry name" value="HTH-TYPE TRANSCRIPTIONAL REGULATOR RUTR"/>
    <property type="match status" value="1"/>
</dbReference>
<organism evidence="6 7">
    <name type="scientific">Rhodococcus sovatensis</name>
    <dbReference type="NCBI Taxonomy" id="1805840"/>
    <lineage>
        <taxon>Bacteria</taxon>
        <taxon>Bacillati</taxon>
        <taxon>Actinomycetota</taxon>
        <taxon>Actinomycetes</taxon>
        <taxon>Mycobacteriales</taxon>
        <taxon>Nocardiaceae</taxon>
        <taxon>Rhodococcus</taxon>
    </lineage>
</organism>
<sequence>MMLETPTDKRKRRTHTAVLDAARSLFLEHGYRSTSIEMLAGAADVAVSSIYANFAGGKADVYAALAWHTTTTHVDEMKGSTSIVDAFDRYVAFHRENPLALRLLSLYDVATSESELVAHAKPRIDEALQTLVETVTRDITESGCDTDPRVLVLTTWAAANGAVSLRQRGVVDDTTLDAMLAITRSDLQGHITEGPHAHR</sequence>
<dbReference type="Proteomes" id="UP001432000">
    <property type="component" value="Chromosome"/>
</dbReference>
<feature type="DNA-binding region" description="H-T-H motif" evidence="4">
    <location>
        <begin position="35"/>
        <end position="54"/>
    </location>
</feature>
<name>A0ABZ2PQ75_9NOCA</name>
<gene>
    <name evidence="6" type="ORF">WDS16_25850</name>
</gene>
<evidence type="ECO:0000256" key="2">
    <source>
        <dbReference type="ARBA" id="ARBA00023125"/>
    </source>
</evidence>
<feature type="domain" description="HTH tetR-type" evidence="5">
    <location>
        <begin position="12"/>
        <end position="72"/>
    </location>
</feature>
<dbReference type="InterPro" id="IPR009057">
    <property type="entry name" value="Homeodomain-like_sf"/>
</dbReference>
<keyword evidence="2 4" id="KW-0238">DNA-binding</keyword>
<dbReference type="PANTHER" id="PTHR30055:SF234">
    <property type="entry name" value="HTH-TYPE TRANSCRIPTIONAL REGULATOR BETI"/>
    <property type="match status" value="1"/>
</dbReference>
<dbReference type="EMBL" id="CP147846">
    <property type="protein sequence ID" value="WXG68571.1"/>
    <property type="molecule type" value="Genomic_DNA"/>
</dbReference>
<evidence type="ECO:0000259" key="5">
    <source>
        <dbReference type="PROSITE" id="PS50977"/>
    </source>
</evidence>
<evidence type="ECO:0000313" key="6">
    <source>
        <dbReference type="EMBL" id="WXG68571.1"/>
    </source>
</evidence>
<keyword evidence="7" id="KW-1185">Reference proteome</keyword>
<keyword evidence="3" id="KW-0804">Transcription</keyword>
<dbReference type="InterPro" id="IPR036271">
    <property type="entry name" value="Tet_transcr_reg_TetR-rel_C_sf"/>
</dbReference>
<dbReference type="InterPro" id="IPR050109">
    <property type="entry name" value="HTH-type_TetR-like_transc_reg"/>
</dbReference>
<reference evidence="6 7" key="1">
    <citation type="submission" date="2024-03" db="EMBL/GenBank/DDBJ databases">
        <title>Natural products discovery in diverse microorganisms through a two-stage MS feature dereplication strategy.</title>
        <authorList>
            <person name="Zhang R."/>
        </authorList>
    </citation>
    <scope>NUCLEOTIDE SEQUENCE [LARGE SCALE GENOMIC DNA]</scope>
    <source>
        <strain evidence="6 7">18930</strain>
    </source>
</reference>
<proteinExistence type="predicted"/>
<dbReference type="SUPFAM" id="SSF48498">
    <property type="entry name" value="Tetracyclin repressor-like, C-terminal domain"/>
    <property type="match status" value="1"/>
</dbReference>
<dbReference type="SUPFAM" id="SSF46689">
    <property type="entry name" value="Homeodomain-like"/>
    <property type="match status" value="1"/>
</dbReference>
<dbReference type="Pfam" id="PF00440">
    <property type="entry name" value="TetR_N"/>
    <property type="match status" value="1"/>
</dbReference>
<dbReference type="Gene3D" id="1.10.10.60">
    <property type="entry name" value="Homeodomain-like"/>
    <property type="match status" value="1"/>
</dbReference>
<evidence type="ECO:0000256" key="4">
    <source>
        <dbReference type="PROSITE-ProRule" id="PRU00335"/>
    </source>
</evidence>
<protein>
    <submittedName>
        <fullName evidence="6">TetR/AcrR family transcriptional regulator</fullName>
    </submittedName>
</protein>
<dbReference type="RefSeq" id="WP_338888857.1">
    <property type="nucleotide sequence ID" value="NZ_CP147846.1"/>
</dbReference>
<dbReference type="Gene3D" id="1.10.357.10">
    <property type="entry name" value="Tetracycline Repressor, domain 2"/>
    <property type="match status" value="1"/>
</dbReference>